<evidence type="ECO:0000313" key="8">
    <source>
        <dbReference type="Proteomes" id="UP000186406"/>
    </source>
</evidence>
<feature type="domain" description="Periplasmic binding protein" evidence="6">
    <location>
        <begin position="73"/>
        <end position="327"/>
    </location>
</feature>
<organism evidence="7 8">
    <name type="scientific">Pseudoxanthobacter soli DSM 19599</name>
    <dbReference type="NCBI Taxonomy" id="1123029"/>
    <lineage>
        <taxon>Bacteria</taxon>
        <taxon>Pseudomonadati</taxon>
        <taxon>Pseudomonadota</taxon>
        <taxon>Alphaproteobacteria</taxon>
        <taxon>Hyphomicrobiales</taxon>
        <taxon>Segnochrobactraceae</taxon>
        <taxon>Pseudoxanthobacter</taxon>
    </lineage>
</organism>
<proteinExistence type="inferred from homology"/>
<feature type="region of interest" description="Disordered" evidence="4">
    <location>
        <begin position="42"/>
        <end position="62"/>
    </location>
</feature>
<name>A0A1M7ZMS0_9HYPH</name>
<evidence type="ECO:0000313" key="7">
    <source>
        <dbReference type="EMBL" id="SHO65956.1"/>
    </source>
</evidence>
<comment type="similarity">
    <text evidence="2">Belongs to the bacterial solute-binding protein 2 family.</text>
</comment>
<accession>A0A1M7ZMS0</accession>
<dbReference type="InterPro" id="IPR025997">
    <property type="entry name" value="SBP_2_dom"/>
</dbReference>
<dbReference type="PANTHER" id="PTHR46847">
    <property type="entry name" value="D-ALLOSE-BINDING PERIPLASMIC PROTEIN-RELATED"/>
    <property type="match status" value="1"/>
</dbReference>
<evidence type="ECO:0000256" key="2">
    <source>
        <dbReference type="ARBA" id="ARBA00007639"/>
    </source>
</evidence>
<sequence length="378" mass="41190">MRRRLLGIAAAVLTLAFAGEASAQNFDDPKEFEASKQLLEMKPEGPAGKPWEQHLGGKEVDTSRYKKPGPYHICFSNAGVNNPWRVVGWTDMQAQVEMMKGDIASFTHADAEGKDDKQISDINAFVSSGKCDLLIVSPNTTAALTPAVEAACKALPVVVFDRGVLTECPVTFVNPIGGYGWGIQTADFIAGKLPKGGKVLALRILPGVDVLEARWSAANRIFKEKGIDVVGVEFTDGDNAKTKAIVEDYINRFGKIDAIWMDAGATAVAAIEAFEDAGQPYPIITGEDQEDFLVKWKKEGLTAFGPTYPTYQWRSPVIAAVKILKGEPVIGPTWKLPQPVITEETLDKYVNEKMPPLHYAMCGCEDMPGYPERWGGKP</sequence>
<dbReference type="Pfam" id="PF13407">
    <property type="entry name" value="Peripla_BP_4"/>
    <property type="match status" value="1"/>
</dbReference>
<protein>
    <submittedName>
        <fullName evidence="7">Ribose transport system substrate-binding protein</fullName>
    </submittedName>
</protein>
<dbReference type="PANTHER" id="PTHR46847:SF1">
    <property type="entry name" value="D-ALLOSE-BINDING PERIPLASMIC PROTEIN-RELATED"/>
    <property type="match status" value="1"/>
</dbReference>
<feature type="signal peptide" evidence="5">
    <location>
        <begin position="1"/>
        <end position="23"/>
    </location>
</feature>
<dbReference type="EMBL" id="FRXO01000005">
    <property type="protein sequence ID" value="SHO65956.1"/>
    <property type="molecule type" value="Genomic_DNA"/>
</dbReference>
<dbReference type="STRING" id="1123029.SAMN02745172_02605"/>
<comment type="subcellular location">
    <subcellularLocation>
        <location evidence="1">Cell envelope</location>
    </subcellularLocation>
</comment>
<feature type="compositionally biased region" description="Basic and acidic residues" evidence="4">
    <location>
        <begin position="51"/>
        <end position="62"/>
    </location>
</feature>
<dbReference type="SUPFAM" id="SSF53822">
    <property type="entry name" value="Periplasmic binding protein-like I"/>
    <property type="match status" value="1"/>
</dbReference>
<gene>
    <name evidence="7" type="ORF">SAMN02745172_02605</name>
</gene>
<dbReference type="RefSeq" id="WP_073629373.1">
    <property type="nucleotide sequence ID" value="NZ_FRXO01000005.1"/>
</dbReference>
<reference evidence="7 8" key="1">
    <citation type="submission" date="2016-12" db="EMBL/GenBank/DDBJ databases">
        <authorList>
            <person name="Song W.-J."/>
            <person name="Kurnit D.M."/>
        </authorList>
    </citation>
    <scope>NUCLEOTIDE SEQUENCE [LARGE SCALE GENOMIC DNA]</scope>
    <source>
        <strain evidence="7 8">DSM 19599</strain>
    </source>
</reference>
<evidence type="ECO:0000256" key="5">
    <source>
        <dbReference type="SAM" id="SignalP"/>
    </source>
</evidence>
<evidence type="ECO:0000259" key="6">
    <source>
        <dbReference type="Pfam" id="PF13407"/>
    </source>
</evidence>
<evidence type="ECO:0000256" key="3">
    <source>
        <dbReference type="ARBA" id="ARBA00022729"/>
    </source>
</evidence>
<dbReference type="GO" id="GO:0030313">
    <property type="term" value="C:cell envelope"/>
    <property type="evidence" value="ECO:0007669"/>
    <property type="project" value="UniProtKB-SubCell"/>
</dbReference>
<dbReference type="AlphaFoldDB" id="A0A1M7ZMS0"/>
<dbReference type="Proteomes" id="UP000186406">
    <property type="component" value="Unassembled WGS sequence"/>
</dbReference>
<keyword evidence="3 5" id="KW-0732">Signal</keyword>
<evidence type="ECO:0000256" key="1">
    <source>
        <dbReference type="ARBA" id="ARBA00004196"/>
    </source>
</evidence>
<dbReference type="InterPro" id="IPR028082">
    <property type="entry name" value="Peripla_BP_I"/>
</dbReference>
<dbReference type="GO" id="GO:0030246">
    <property type="term" value="F:carbohydrate binding"/>
    <property type="evidence" value="ECO:0007669"/>
    <property type="project" value="UniProtKB-ARBA"/>
</dbReference>
<evidence type="ECO:0000256" key="4">
    <source>
        <dbReference type="SAM" id="MobiDB-lite"/>
    </source>
</evidence>
<feature type="chain" id="PRO_5012048603" evidence="5">
    <location>
        <begin position="24"/>
        <end position="378"/>
    </location>
</feature>
<dbReference type="Gene3D" id="3.40.50.2300">
    <property type="match status" value="2"/>
</dbReference>
<keyword evidence="8" id="KW-1185">Reference proteome</keyword>